<feature type="region of interest" description="Disordered" evidence="1">
    <location>
        <begin position="1"/>
        <end position="86"/>
    </location>
</feature>
<feature type="compositionally biased region" description="Polar residues" evidence="1">
    <location>
        <begin position="58"/>
        <end position="70"/>
    </location>
</feature>
<dbReference type="AlphaFoldDB" id="A0A0D3FSC3"/>
<evidence type="ECO:0000256" key="1">
    <source>
        <dbReference type="SAM" id="MobiDB-lite"/>
    </source>
</evidence>
<protein>
    <submittedName>
        <fullName evidence="2">Uncharacterized protein</fullName>
    </submittedName>
</protein>
<evidence type="ECO:0000313" key="2">
    <source>
        <dbReference type="EnsemblPlants" id="OBART04G01890.1"/>
    </source>
</evidence>
<dbReference type="HOGENOM" id="CLU_2501495_0_0_1"/>
<organism evidence="2">
    <name type="scientific">Oryza barthii</name>
    <dbReference type="NCBI Taxonomy" id="65489"/>
    <lineage>
        <taxon>Eukaryota</taxon>
        <taxon>Viridiplantae</taxon>
        <taxon>Streptophyta</taxon>
        <taxon>Embryophyta</taxon>
        <taxon>Tracheophyta</taxon>
        <taxon>Spermatophyta</taxon>
        <taxon>Magnoliopsida</taxon>
        <taxon>Liliopsida</taxon>
        <taxon>Poales</taxon>
        <taxon>Poaceae</taxon>
        <taxon>BOP clade</taxon>
        <taxon>Oryzoideae</taxon>
        <taxon>Oryzeae</taxon>
        <taxon>Oryzinae</taxon>
        <taxon>Oryza</taxon>
    </lineage>
</organism>
<name>A0A0D3FSC3_9ORYZ</name>
<accession>A0A0D3FSC3</accession>
<reference evidence="2" key="1">
    <citation type="journal article" date="2009" name="Rice">
        <title>De Novo Next Generation Sequencing of Plant Genomes.</title>
        <authorList>
            <person name="Rounsley S."/>
            <person name="Marri P.R."/>
            <person name="Yu Y."/>
            <person name="He R."/>
            <person name="Sisneros N."/>
            <person name="Goicoechea J.L."/>
            <person name="Lee S.J."/>
            <person name="Angelova A."/>
            <person name="Kudrna D."/>
            <person name="Luo M."/>
            <person name="Affourtit J."/>
            <person name="Desany B."/>
            <person name="Knight J."/>
            <person name="Niazi F."/>
            <person name="Egholm M."/>
            <person name="Wing R.A."/>
        </authorList>
    </citation>
    <scope>NUCLEOTIDE SEQUENCE [LARGE SCALE GENOMIC DNA]</scope>
    <source>
        <strain evidence="2">cv. IRGC 105608</strain>
    </source>
</reference>
<dbReference type="PaxDb" id="65489-OBART04G01890.1"/>
<dbReference type="EnsemblPlants" id="OBART04G01890.1">
    <property type="protein sequence ID" value="OBART04G01890.1"/>
    <property type="gene ID" value="OBART04G01890"/>
</dbReference>
<keyword evidence="3" id="KW-1185">Reference proteome</keyword>
<dbReference type="Proteomes" id="UP000026960">
    <property type="component" value="Chromosome 4"/>
</dbReference>
<dbReference type="Gramene" id="OBART04G01890.1">
    <property type="protein sequence ID" value="OBART04G01890.1"/>
    <property type="gene ID" value="OBART04G01890"/>
</dbReference>
<evidence type="ECO:0000313" key="3">
    <source>
        <dbReference type="Proteomes" id="UP000026960"/>
    </source>
</evidence>
<sequence length="86" mass="9286">MAHRFSESSPRTGRPKTLGHDETHRGPLIPDLLTSPRLPSSPTRAGRDLCSAVHASKSPLTSLRHQSQPCDSGPLAIPMTSSRVLH</sequence>
<proteinExistence type="predicted"/>
<reference evidence="2" key="2">
    <citation type="submission" date="2015-03" db="UniProtKB">
        <authorList>
            <consortium name="EnsemblPlants"/>
        </authorList>
    </citation>
    <scope>IDENTIFICATION</scope>
</reference>